<dbReference type="Proteomes" id="UP000078397">
    <property type="component" value="Unassembled WGS sequence"/>
</dbReference>
<dbReference type="InterPro" id="IPR014347">
    <property type="entry name" value="Tautomerase/MIF_sf"/>
</dbReference>
<dbReference type="Gene3D" id="3.30.429.10">
    <property type="entry name" value="Macrophage Migration Inhibitory Factor"/>
    <property type="match status" value="1"/>
</dbReference>
<organism evidence="2 3">
    <name type="scientific">Pochonia chlamydosporia 170</name>
    <dbReference type="NCBI Taxonomy" id="1380566"/>
    <lineage>
        <taxon>Eukaryota</taxon>
        <taxon>Fungi</taxon>
        <taxon>Dikarya</taxon>
        <taxon>Ascomycota</taxon>
        <taxon>Pezizomycotina</taxon>
        <taxon>Sordariomycetes</taxon>
        <taxon>Hypocreomycetidae</taxon>
        <taxon>Hypocreales</taxon>
        <taxon>Clavicipitaceae</taxon>
        <taxon>Pochonia</taxon>
    </lineage>
</organism>
<dbReference type="RefSeq" id="XP_018146047.1">
    <property type="nucleotide sequence ID" value="XM_018284519.1"/>
</dbReference>
<protein>
    <submittedName>
        <fullName evidence="2">Oxalocrotonate tautomerase enzyme domain-containing protein</fullName>
    </submittedName>
</protein>
<dbReference type="GeneID" id="28848513"/>
<feature type="domain" description="Tautomerase cis-CaaD-like" evidence="1">
    <location>
        <begin position="1"/>
        <end position="131"/>
    </location>
</feature>
<comment type="caution">
    <text evidence="2">The sequence shown here is derived from an EMBL/GenBank/DDBJ whole genome shotgun (WGS) entry which is preliminary data.</text>
</comment>
<gene>
    <name evidence="2" type="ORF">VFPPC_05298</name>
</gene>
<dbReference type="InterPro" id="IPR028116">
    <property type="entry name" value="Cis-CaaD-like"/>
</dbReference>
<dbReference type="OrthoDB" id="9981319at2759"/>
<name>A0A179FUZ5_METCM</name>
<dbReference type="EMBL" id="LSBJ02000003">
    <property type="protein sequence ID" value="OAQ69197.1"/>
    <property type="molecule type" value="Genomic_DNA"/>
</dbReference>
<evidence type="ECO:0000313" key="2">
    <source>
        <dbReference type="EMBL" id="OAQ69197.1"/>
    </source>
</evidence>
<keyword evidence="3" id="KW-1185">Reference proteome</keyword>
<evidence type="ECO:0000259" key="1">
    <source>
        <dbReference type="Pfam" id="PF14832"/>
    </source>
</evidence>
<dbReference type="KEGG" id="pchm:VFPPC_05298"/>
<proteinExistence type="predicted"/>
<evidence type="ECO:0000313" key="3">
    <source>
        <dbReference type="Proteomes" id="UP000078397"/>
    </source>
</evidence>
<accession>A0A179FUZ5</accession>
<dbReference type="Pfam" id="PF14832">
    <property type="entry name" value="Tautomerase_3"/>
    <property type="match status" value="1"/>
</dbReference>
<dbReference type="AlphaFoldDB" id="A0A179FUZ5"/>
<reference evidence="2 3" key="1">
    <citation type="journal article" date="2016" name="PLoS Pathog.">
        <title>Biosynthesis of antibiotic leucinostatins in bio-control fungus Purpureocillium lilacinum and their inhibition on phytophthora revealed by genome mining.</title>
        <authorList>
            <person name="Wang G."/>
            <person name="Liu Z."/>
            <person name="Lin R."/>
            <person name="Li E."/>
            <person name="Mao Z."/>
            <person name="Ling J."/>
            <person name="Yang Y."/>
            <person name="Yin W.B."/>
            <person name="Xie B."/>
        </authorList>
    </citation>
    <scope>NUCLEOTIDE SEQUENCE [LARGE SCALE GENOMIC DNA]</scope>
    <source>
        <strain evidence="2">170</strain>
    </source>
</reference>
<sequence length="168" mass="19268">MPLYDVEYVCSISEKTMATLAQAITECHANRFATPKFFINVRFTDVSRQVVFRGGKPQKYNRIILRTRASNQRSTDLYNEHCRDIMRIWDEVVGNDKDMALRTVWVMGALTTAVEAGIERPKVGGELQWLKDHRGEFRRRADDGDEEMQALMHELATRPEFAGVNDAG</sequence>